<comment type="subcellular location">
    <subcellularLocation>
        <location evidence="1">Cell membrane</location>
        <topology evidence="1">Multi-pass membrane protein</topology>
    </subcellularLocation>
    <subcellularLocation>
        <location evidence="7">Membrane</location>
        <topology evidence="7">Multi-pass membrane protein</topology>
    </subcellularLocation>
</comment>
<feature type="transmembrane region" description="Helical" evidence="8">
    <location>
        <begin position="169"/>
        <end position="192"/>
    </location>
</feature>
<dbReference type="RefSeq" id="WP_152215957.1">
    <property type="nucleotide sequence ID" value="NZ_JBAQYD010000020.1"/>
</dbReference>
<evidence type="ECO:0000313" key="11">
    <source>
        <dbReference type="Proteomes" id="UP000468901"/>
    </source>
</evidence>
<feature type="transmembrane region" description="Helical" evidence="8">
    <location>
        <begin position="212"/>
        <end position="238"/>
    </location>
</feature>
<feature type="transmembrane region" description="Helical" evidence="8">
    <location>
        <begin position="284"/>
        <end position="304"/>
    </location>
</feature>
<reference evidence="10 11" key="1">
    <citation type="submission" date="2019-09" db="EMBL/GenBank/DDBJ databases">
        <title>Parvibaculum sedimenti sp. nov., isolated from sediment.</title>
        <authorList>
            <person name="Wang Y."/>
        </authorList>
    </citation>
    <scope>NUCLEOTIDE SEQUENCE [LARGE SCALE GENOMIC DNA]</scope>
    <source>
        <strain evidence="10 11">HXT-9</strain>
    </source>
</reference>
<dbReference type="PANTHER" id="PTHR42703:SF1">
    <property type="entry name" value="NA(+)_H(+) ANTIPORTER SUBUNIT D1"/>
    <property type="match status" value="1"/>
</dbReference>
<proteinExistence type="inferred from homology"/>
<feature type="domain" description="NADH:quinone oxidoreductase/Mrp antiporter transmembrane" evidence="9">
    <location>
        <begin position="134"/>
        <end position="429"/>
    </location>
</feature>
<dbReference type="PANTHER" id="PTHR42703">
    <property type="entry name" value="NADH DEHYDROGENASE"/>
    <property type="match status" value="1"/>
</dbReference>
<feature type="transmembrane region" description="Helical" evidence="8">
    <location>
        <begin position="79"/>
        <end position="101"/>
    </location>
</feature>
<dbReference type="Pfam" id="PF00361">
    <property type="entry name" value="Proton_antipo_M"/>
    <property type="match status" value="1"/>
</dbReference>
<dbReference type="InterPro" id="IPR001750">
    <property type="entry name" value="ND/Mrp_TM"/>
</dbReference>
<evidence type="ECO:0000256" key="7">
    <source>
        <dbReference type="RuleBase" id="RU000320"/>
    </source>
</evidence>
<feature type="transmembrane region" description="Helical" evidence="8">
    <location>
        <begin position="113"/>
        <end position="132"/>
    </location>
</feature>
<feature type="transmembrane region" description="Helical" evidence="8">
    <location>
        <begin position="380"/>
        <end position="403"/>
    </location>
</feature>
<evidence type="ECO:0000313" key="10">
    <source>
        <dbReference type="EMBL" id="KAB7740071.1"/>
    </source>
</evidence>
<dbReference type="PRINTS" id="PR01434">
    <property type="entry name" value="NADHDHGNASE5"/>
</dbReference>
<protein>
    <submittedName>
        <fullName evidence="10">Monovalent cation/H+ antiporter subunit D family protein</fullName>
    </submittedName>
</protein>
<organism evidence="10 11">
    <name type="scientific">Parvibaculum sedimenti</name>
    <dbReference type="NCBI Taxonomy" id="2608632"/>
    <lineage>
        <taxon>Bacteria</taxon>
        <taxon>Pseudomonadati</taxon>
        <taxon>Pseudomonadota</taxon>
        <taxon>Alphaproteobacteria</taxon>
        <taxon>Hyphomicrobiales</taxon>
        <taxon>Parvibaculaceae</taxon>
        <taxon>Parvibaculum</taxon>
    </lineage>
</organism>
<evidence type="ECO:0000256" key="3">
    <source>
        <dbReference type="ARBA" id="ARBA00022475"/>
    </source>
</evidence>
<feature type="transmembrane region" description="Helical" evidence="8">
    <location>
        <begin position="259"/>
        <end position="278"/>
    </location>
</feature>
<evidence type="ECO:0000256" key="8">
    <source>
        <dbReference type="SAM" id="Phobius"/>
    </source>
</evidence>
<evidence type="ECO:0000256" key="2">
    <source>
        <dbReference type="ARBA" id="ARBA00005346"/>
    </source>
</evidence>
<dbReference type="InterPro" id="IPR050586">
    <property type="entry name" value="CPA3_Na-H_Antiporter_D"/>
</dbReference>
<keyword evidence="6 8" id="KW-0472">Membrane</keyword>
<dbReference type="AlphaFoldDB" id="A0A6N6VH41"/>
<accession>A0A6N6VH41</accession>
<evidence type="ECO:0000259" key="9">
    <source>
        <dbReference type="Pfam" id="PF00361"/>
    </source>
</evidence>
<feature type="transmembrane region" description="Helical" evidence="8">
    <location>
        <begin position="33"/>
        <end position="55"/>
    </location>
</feature>
<feature type="transmembrane region" description="Helical" evidence="8">
    <location>
        <begin position="415"/>
        <end position="435"/>
    </location>
</feature>
<feature type="transmembrane region" description="Helical" evidence="8">
    <location>
        <begin position="311"/>
        <end position="330"/>
    </location>
</feature>
<evidence type="ECO:0000256" key="6">
    <source>
        <dbReference type="ARBA" id="ARBA00023136"/>
    </source>
</evidence>
<evidence type="ECO:0000256" key="4">
    <source>
        <dbReference type="ARBA" id="ARBA00022692"/>
    </source>
</evidence>
<feature type="transmembrane region" description="Helical" evidence="8">
    <location>
        <begin position="6"/>
        <end position="26"/>
    </location>
</feature>
<evidence type="ECO:0000256" key="1">
    <source>
        <dbReference type="ARBA" id="ARBA00004651"/>
    </source>
</evidence>
<feature type="transmembrane region" description="Helical" evidence="8">
    <location>
        <begin position="138"/>
        <end position="157"/>
    </location>
</feature>
<dbReference type="Proteomes" id="UP000468901">
    <property type="component" value="Unassembled WGS sequence"/>
</dbReference>
<keyword evidence="11" id="KW-1185">Reference proteome</keyword>
<keyword evidence="3" id="KW-1003">Cell membrane</keyword>
<gene>
    <name evidence="10" type="ORF">F2P47_08640</name>
</gene>
<comment type="similarity">
    <text evidence="2">Belongs to the CPA3 antiporters (TC 2.A.63) subunit D family.</text>
</comment>
<sequence length="500" mass="53766">MPEALFHHLPVLQVVLTLVAAPLCALAGSRWAWSIATAASIIAFAITVTLFSSVLDGTVISYHIGGWAPPIGIEYRVDILNAFVLLIVSGIAVLTLIYAQKSVTAEIGSEKHGLFYAAFLLCLTGLMGVAITGDAFNVFVFLEISSLSAYALIATGADRDRRALTAAYNYLIMGTIGATFFVIGLGLLYMLTGTLNMADLAQRLFDHGDNRTLRTGFCFVLIGLTLKLAMFPLHLWLPDAYSRAPSAVTAFLSATATKVMVYVLLRFLFAIFSFSFAFEASVLRVLVLPLAMIGIVVASVVAIFQDDLKRMLAYSSIAQIGYMLLGLALVSQTGVMASIIHLFNHAITKAALFMAAGCFVLQAGTTSIRELRGIGRDMPWTMAAFVVGGLSLIGVPLTVGFISKWYLVEAFIAEGWWPVALLIVASSLLSFAYVWRVVEAAYLRDAPEGVVRKEAPLSMLVPMWTLAGMSIYFGVDSSLTSAAASRAANALIGASNLFWQ</sequence>
<keyword evidence="5 8" id="KW-1133">Transmembrane helix</keyword>
<name>A0A6N6VH41_9HYPH</name>
<dbReference type="EMBL" id="WESC01000007">
    <property type="protein sequence ID" value="KAB7740071.1"/>
    <property type="molecule type" value="Genomic_DNA"/>
</dbReference>
<evidence type="ECO:0000256" key="5">
    <source>
        <dbReference type="ARBA" id="ARBA00022989"/>
    </source>
</evidence>
<comment type="caution">
    <text evidence="10">The sequence shown here is derived from an EMBL/GenBank/DDBJ whole genome shotgun (WGS) entry which is preliminary data.</text>
</comment>
<dbReference type="GO" id="GO:0005886">
    <property type="term" value="C:plasma membrane"/>
    <property type="evidence" value="ECO:0007669"/>
    <property type="project" value="UniProtKB-SubCell"/>
</dbReference>
<keyword evidence="4 7" id="KW-0812">Transmembrane</keyword>